<dbReference type="CDD" id="cd01850">
    <property type="entry name" value="CDC_Septin"/>
    <property type="match status" value="1"/>
</dbReference>
<evidence type="ECO:0000256" key="2">
    <source>
        <dbReference type="ARBA" id="ARBA00004214"/>
    </source>
</evidence>
<evidence type="ECO:0000256" key="6">
    <source>
        <dbReference type="ARBA" id="ARBA00022454"/>
    </source>
</evidence>
<comment type="subunit">
    <text evidence="20">Septins polymerize into heterooligomeric protein complexes that form filaments.</text>
</comment>
<dbReference type="PIRSF" id="PIRSF006698">
    <property type="entry name" value="Septin"/>
    <property type="match status" value="1"/>
</dbReference>
<dbReference type="PROSITE" id="PS51719">
    <property type="entry name" value="G_SEPTIN"/>
    <property type="match status" value="1"/>
</dbReference>
<reference evidence="24 25" key="1">
    <citation type="journal article" date="2011" name="Nature">
        <title>Genome sequencing reveals insights into physiology and longevity of the naked mole rat.</title>
        <authorList>
            <person name="Kim E.B."/>
            <person name="Fang X."/>
            <person name="Fushan A.A."/>
            <person name="Huang Z."/>
            <person name="Lobanov A.V."/>
            <person name="Han L."/>
            <person name="Marino S.M."/>
            <person name="Sun X."/>
            <person name="Turanov A.A."/>
            <person name="Yang P."/>
            <person name="Yim S.H."/>
            <person name="Zhao X."/>
            <person name="Kasaikina M.V."/>
            <person name="Stoletzki N."/>
            <person name="Peng C."/>
            <person name="Polak P."/>
            <person name="Xiong Z."/>
            <person name="Kiezun A."/>
            <person name="Zhu Y."/>
            <person name="Chen Y."/>
            <person name="Kryukov G.V."/>
            <person name="Zhang Q."/>
            <person name="Peshkin L."/>
            <person name="Yang L."/>
            <person name="Bronson R.T."/>
            <person name="Buffenstein R."/>
            <person name="Wang B."/>
            <person name="Han C."/>
            <person name="Li Q."/>
            <person name="Chen L."/>
            <person name="Zhao W."/>
            <person name="Sunyaev S.R."/>
            <person name="Park T.J."/>
            <person name="Zhang G."/>
            <person name="Wang J."/>
            <person name="Gladyshev V.N."/>
        </authorList>
    </citation>
    <scope>NUCLEOTIDE SEQUENCE [LARGE SCALE GENOMIC DNA]</scope>
</reference>
<keyword evidence="16" id="KW-0966">Cell projection</keyword>
<evidence type="ECO:0000256" key="11">
    <source>
        <dbReference type="ARBA" id="ARBA00022838"/>
    </source>
</evidence>
<dbReference type="GO" id="GO:0032154">
    <property type="term" value="C:cleavage furrow"/>
    <property type="evidence" value="ECO:0007669"/>
    <property type="project" value="UniProtKB-SubCell"/>
</dbReference>
<dbReference type="InterPro" id="IPR027417">
    <property type="entry name" value="P-loop_NTPase"/>
</dbReference>
<proteinExistence type="inferred from homology"/>
<comment type="function">
    <text evidence="19">Filament-forming cytoskeletal GTPase. Required for normal organization of the actin cytoskeleton. Required for normal progress through mitosis. Involved in cytokinesis. Required for normal association of CENPE with the kinetochore. Plays a role in ciliogenesis and collective cell movements. Forms a filamentous structure with SEPTIN12, SEPTIN6, SEPTIN2 and probably SEPTIN4 at the sperm annulus which is required for the structural integrity and motility of the sperm tail during postmeiotic differentiation.</text>
</comment>
<dbReference type="GO" id="GO:0005819">
    <property type="term" value="C:spindle"/>
    <property type="evidence" value="ECO:0007669"/>
    <property type="project" value="UniProtKB-SubCell"/>
</dbReference>
<keyword evidence="8" id="KW-0132">Cell division</keyword>
<keyword evidence="6" id="KW-0158">Chromosome</keyword>
<evidence type="ECO:0000256" key="13">
    <source>
        <dbReference type="ARBA" id="ARBA00023069"/>
    </source>
</evidence>
<evidence type="ECO:0000256" key="17">
    <source>
        <dbReference type="ARBA" id="ARBA00023306"/>
    </source>
</evidence>
<feature type="compositionally biased region" description="Basic and acidic residues" evidence="22">
    <location>
        <begin position="397"/>
        <end position="429"/>
    </location>
</feature>
<organism evidence="24 25">
    <name type="scientific">Heterocephalus glaber</name>
    <name type="common">Naked mole rat</name>
    <dbReference type="NCBI Taxonomy" id="10181"/>
    <lineage>
        <taxon>Eukaryota</taxon>
        <taxon>Metazoa</taxon>
        <taxon>Chordata</taxon>
        <taxon>Craniata</taxon>
        <taxon>Vertebrata</taxon>
        <taxon>Euteleostomi</taxon>
        <taxon>Mammalia</taxon>
        <taxon>Eutheria</taxon>
        <taxon>Euarchontoglires</taxon>
        <taxon>Glires</taxon>
        <taxon>Rodentia</taxon>
        <taxon>Hystricomorpha</taxon>
        <taxon>Bathyergidae</taxon>
        <taxon>Heterocephalus</taxon>
    </lineage>
</organism>
<gene>
    <name evidence="24" type="ORF">GW7_00168</name>
</gene>
<evidence type="ECO:0000313" key="24">
    <source>
        <dbReference type="EMBL" id="EHB06439.1"/>
    </source>
</evidence>
<dbReference type="GO" id="GO:0031105">
    <property type="term" value="C:septin complex"/>
    <property type="evidence" value="ECO:0007669"/>
    <property type="project" value="InterPro"/>
</dbReference>
<dbReference type="STRING" id="10181.G5BAX8"/>
<comment type="similarity">
    <text evidence="20 21">Belongs to the TRAFAC class TrmE-Era-EngA-EngB-Septin-like GTPase superfamily. Septin GTPase family.</text>
</comment>
<dbReference type="GO" id="GO:0030496">
    <property type="term" value="C:midbody"/>
    <property type="evidence" value="ECO:0007669"/>
    <property type="project" value="UniProtKB-SubCell"/>
</dbReference>
<accession>G5BAX8</accession>
<dbReference type="GO" id="GO:0000776">
    <property type="term" value="C:kinetochore"/>
    <property type="evidence" value="ECO:0007669"/>
    <property type="project" value="UniProtKB-KW"/>
</dbReference>
<keyword evidence="7" id="KW-0963">Cytoplasm</keyword>
<evidence type="ECO:0000256" key="21">
    <source>
        <dbReference type="RuleBase" id="RU004560"/>
    </source>
</evidence>
<keyword evidence="17" id="KW-0131">Cell cycle</keyword>
<keyword evidence="13" id="KW-0969">Cilium</keyword>
<evidence type="ECO:0000256" key="5">
    <source>
        <dbReference type="ARBA" id="ARBA00004629"/>
    </source>
</evidence>
<evidence type="ECO:0000256" key="3">
    <source>
        <dbReference type="ARBA" id="ARBA00004430"/>
    </source>
</evidence>
<evidence type="ECO:0000256" key="12">
    <source>
        <dbReference type="ARBA" id="ARBA00023054"/>
    </source>
</evidence>
<keyword evidence="11" id="KW-0995">Kinetochore</keyword>
<dbReference type="EMBL" id="JH169321">
    <property type="protein sequence ID" value="EHB06439.1"/>
    <property type="molecule type" value="Genomic_DNA"/>
</dbReference>
<name>G5BAX8_HETGA</name>
<dbReference type="SUPFAM" id="SSF52540">
    <property type="entry name" value="P-loop containing nucleoside triphosphate hydrolases"/>
    <property type="match status" value="1"/>
</dbReference>
<evidence type="ECO:0000256" key="14">
    <source>
        <dbReference type="ARBA" id="ARBA00023134"/>
    </source>
</evidence>
<keyword evidence="10" id="KW-0498">Mitosis</keyword>
<dbReference type="GO" id="GO:0005930">
    <property type="term" value="C:axoneme"/>
    <property type="evidence" value="ECO:0007669"/>
    <property type="project" value="UniProtKB-SubCell"/>
</dbReference>
<evidence type="ECO:0000256" key="22">
    <source>
        <dbReference type="SAM" id="MobiDB-lite"/>
    </source>
</evidence>
<dbReference type="InterPro" id="IPR016491">
    <property type="entry name" value="Septin"/>
</dbReference>
<dbReference type="FunCoup" id="G5BAX8">
    <property type="interactions" value="1826"/>
</dbReference>
<dbReference type="GO" id="GO:0005525">
    <property type="term" value="F:GTP binding"/>
    <property type="evidence" value="ECO:0007669"/>
    <property type="project" value="UniProtKB-UniRule"/>
</dbReference>
<dbReference type="GO" id="GO:0051301">
    <property type="term" value="P:cell division"/>
    <property type="evidence" value="ECO:0007669"/>
    <property type="project" value="UniProtKB-KW"/>
</dbReference>
<evidence type="ECO:0000256" key="10">
    <source>
        <dbReference type="ARBA" id="ARBA00022776"/>
    </source>
</evidence>
<dbReference type="AlphaFoldDB" id="G5BAX8"/>
<evidence type="ECO:0000256" key="4">
    <source>
        <dbReference type="ARBA" id="ARBA00004626"/>
    </source>
</evidence>
<evidence type="ECO:0000259" key="23">
    <source>
        <dbReference type="PROSITE" id="PS51719"/>
    </source>
</evidence>
<dbReference type="PRINTS" id="PR01742">
    <property type="entry name" value="SEPTIN7"/>
</dbReference>
<keyword evidence="12" id="KW-0175">Coiled coil</keyword>
<dbReference type="Gene3D" id="3.40.50.300">
    <property type="entry name" value="P-loop containing nucleotide triphosphate hydrolases"/>
    <property type="match status" value="2"/>
</dbReference>
<feature type="domain" description="Septin-type G" evidence="23">
    <location>
        <begin position="101"/>
        <end position="335"/>
    </location>
</feature>
<feature type="region of interest" description="Disordered" evidence="22">
    <location>
        <begin position="397"/>
        <end position="456"/>
    </location>
</feature>
<evidence type="ECO:0000256" key="16">
    <source>
        <dbReference type="ARBA" id="ARBA00023273"/>
    </source>
</evidence>
<evidence type="ECO:0000256" key="20">
    <source>
        <dbReference type="PIRNR" id="PIRNR006698"/>
    </source>
</evidence>
<sequence>MTGKIILRVNQGEMRTHMDSVVGFLGKLDGILYILEHPISLVMLSTTEVFSCLEKKIQMDALTRTGNWQNVEDRRTQPKNLEGYVGFANLPNQVYRKSVKRGFEFTLMVVGESGLGKSTLINSLFLTDLYSPEYPGPSHRIKKTVQVEQSKVLVKEGGVQLLLTIVDTPGFGDAVDNSNCVVIFNTMYFRLKPLDIEFMKRLHEKVNIIPLIAKADTLTPEECQQFKKQIMKEIQEHKIKIYEFPETDDEEENKLVKKIKDRLPLAVVGSNTIIEVNGKRVRGRQYPWGVAEVENGEHCDFTILRNMLIRTHMQDLKDVTNNVHYENYRSRKLAAVTYNGVDNNKNKGQLTKSPLAQMEEERREHVAKMKKMEMEMEQVFEMKVKEKVQKLKDSEAELQRRHEQMKKNLEAQHKELEEKRRQFEEEKANWEAQQRILEQQNSSRTLEKNKKKGKIF</sequence>
<protein>
    <recommendedName>
        <fullName evidence="20">Septin</fullName>
    </recommendedName>
</protein>
<evidence type="ECO:0000256" key="15">
    <source>
        <dbReference type="ARBA" id="ARBA00023212"/>
    </source>
</evidence>
<evidence type="ECO:0000256" key="8">
    <source>
        <dbReference type="ARBA" id="ARBA00022618"/>
    </source>
</evidence>
<evidence type="ECO:0000256" key="9">
    <source>
        <dbReference type="ARBA" id="ARBA00022741"/>
    </source>
</evidence>
<keyword evidence="9 21" id="KW-0547">Nucleotide-binding</keyword>
<evidence type="ECO:0000313" key="25">
    <source>
        <dbReference type="Proteomes" id="UP000006813"/>
    </source>
</evidence>
<dbReference type="Proteomes" id="UP000006813">
    <property type="component" value="Unassembled WGS sequence"/>
</dbReference>
<dbReference type="InterPro" id="IPR008115">
    <property type="entry name" value="Septin7"/>
</dbReference>
<keyword evidence="15 20" id="KW-0206">Cytoskeleton</keyword>
<evidence type="ECO:0000256" key="7">
    <source>
        <dbReference type="ARBA" id="ARBA00022490"/>
    </source>
</evidence>
<comment type="subcellular location">
    <subcellularLocation>
        <location evidence="5">Chromosome</location>
        <location evidence="5">Centromere</location>
        <location evidence="5">Kinetochore</location>
    </subcellularLocation>
    <subcellularLocation>
        <location evidence="4">Cleavage furrow</location>
    </subcellularLocation>
    <subcellularLocation>
        <location evidence="3">Cytoplasm</location>
        <location evidence="3">Cytoskeleton</location>
        <location evidence="3">Cilium axoneme</location>
    </subcellularLocation>
    <subcellularLocation>
        <location evidence="1">Cytoplasm</location>
        <location evidence="1">Cytoskeleton</location>
        <location evidence="1">Spindle</location>
    </subcellularLocation>
    <subcellularLocation>
        <location evidence="2">Midbody</location>
    </subcellularLocation>
</comment>
<evidence type="ECO:0000256" key="19">
    <source>
        <dbReference type="ARBA" id="ARBA00045753"/>
    </source>
</evidence>
<evidence type="ECO:0000256" key="1">
    <source>
        <dbReference type="ARBA" id="ARBA00004186"/>
    </source>
</evidence>
<dbReference type="Pfam" id="PF00735">
    <property type="entry name" value="Septin"/>
    <property type="match status" value="2"/>
</dbReference>
<keyword evidence="18" id="KW-0137">Centromere</keyword>
<dbReference type="InParanoid" id="G5BAX8"/>
<keyword evidence="14 21" id="KW-0342">GTP-binding</keyword>
<dbReference type="PANTHER" id="PTHR18884">
    <property type="entry name" value="SEPTIN"/>
    <property type="match status" value="1"/>
</dbReference>
<evidence type="ECO:0000256" key="18">
    <source>
        <dbReference type="ARBA" id="ARBA00023328"/>
    </source>
</evidence>
<dbReference type="InterPro" id="IPR030379">
    <property type="entry name" value="G_SEPTIN_dom"/>
</dbReference>